<dbReference type="FunFam" id="3.30.1380.20:FF:000002">
    <property type="entry name" value="Trafficking protein particle complex subunit"/>
    <property type="match status" value="1"/>
</dbReference>
<dbReference type="AlphaFoldDB" id="A0A1D2V9G8"/>
<protein>
    <recommendedName>
        <fullName evidence="7">Trafficking protein particle complex subunit</fullName>
    </recommendedName>
</protein>
<dbReference type="CDD" id="cd14943">
    <property type="entry name" value="TRAPPC5_Trs31"/>
    <property type="match status" value="1"/>
</dbReference>
<gene>
    <name evidence="8" type="ORF">ASCRUDRAFT_39597</name>
</gene>
<evidence type="ECO:0000256" key="1">
    <source>
        <dbReference type="ARBA" id="ARBA00004240"/>
    </source>
</evidence>
<dbReference type="GO" id="GO:0005783">
    <property type="term" value="C:endoplasmic reticulum"/>
    <property type="evidence" value="ECO:0007669"/>
    <property type="project" value="UniProtKB-SubCell"/>
</dbReference>
<dbReference type="InterPro" id="IPR024096">
    <property type="entry name" value="NO_sig/Golgi_transp_ligand-bd"/>
</dbReference>
<dbReference type="PANTHER" id="PTHR20902">
    <property type="entry name" value="41-2 PROTEIN ANTIGEN-RELATED"/>
    <property type="match status" value="1"/>
</dbReference>
<proteinExistence type="inferred from homology"/>
<keyword evidence="3 7" id="KW-0813">Transport</keyword>
<name>A0A1D2V9G8_9ASCO</name>
<dbReference type="GeneID" id="30964581"/>
<evidence type="ECO:0000256" key="4">
    <source>
        <dbReference type="ARBA" id="ARBA00022824"/>
    </source>
</evidence>
<comment type="subunit">
    <text evidence="7">Part of the multisubunit TRAPP (transport protein particle) complex.</text>
</comment>
<evidence type="ECO:0000256" key="3">
    <source>
        <dbReference type="ARBA" id="ARBA00022448"/>
    </source>
</evidence>
<keyword evidence="5 7" id="KW-0931">ER-Golgi transport</keyword>
<dbReference type="GO" id="GO:1990070">
    <property type="term" value="C:TRAPPI protein complex"/>
    <property type="evidence" value="ECO:0007669"/>
    <property type="project" value="EnsemblFungi"/>
</dbReference>
<comment type="function">
    <text evidence="7">Plays a key role in the late stages of endoplasmic reticulum to Golgi traffic.</text>
</comment>
<reference evidence="9" key="1">
    <citation type="submission" date="2016-05" db="EMBL/GenBank/DDBJ databases">
        <title>Comparative genomics of biotechnologically important yeasts.</title>
        <authorList>
            <consortium name="DOE Joint Genome Institute"/>
            <person name="Riley R."/>
            <person name="Haridas S."/>
            <person name="Wolfe K.H."/>
            <person name="Lopes M.R."/>
            <person name="Hittinger C.T."/>
            <person name="Goker M."/>
            <person name="Salamov A."/>
            <person name="Wisecaver J."/>
            <person name="Long T.M."/>
            <person name="Aerts A.L."/>
            <person name="Barry K."/>
            <person name="Choi C."/>
            <person name="Clum A."/>
            <person name="Coughlan A.Y."/>
            <person name="Deshpande S."/>
            <person name="Douglass A.P."/>
            <person name="Hanson S.J."/>
            <person name="Klenk H.-P."/>
            <person name="Labutti K."/>
            <person name="Lapidus A."/>
            <person name="Lindquist E."/>
            <person name="Lipzen A."/>
            <person name="Meier-Kolthoff J.P."/>
            <person name="Ohm R.A."/>
            <person name="Otillar R.P."/>
            <person name="Pangilinan J."/>
            <person name="Peng Y."/>
            <person name="Rokas A."/>
            <person name="Rosa C.A."/>
            <person name="Scheuner C."/>
            <person name="Sibirny A.A."/>
            <person name="Slot J.C."/>
            <person name="Stielow J.B."/>
            <person name="Sun H."/>
            <person name="Kurtzman C.P."/>
            <person name="Blackwell M."/>
            <person name="Grigoriev I.V."/>
            <person name="Jeffries T.W."/>
        </authorList>
    </citation>
    <scope>NUCLEOTIDE SEQUENCE [LARGE SCALE GENOMIC DNA]</scope>
    <source>
        <strain evidence="9">DSM 1968</strain>
    </source>
</reference>
<dbReference type="GO" id="GO:1990071">
    <property type="term" value="C:TRAPPII protein complex"/>
    <property type="evidence" value="ECO:0007669"/>
    <property type="project" value="EnsemblFungi"/>
</dbReference>
<dbReference type="PANTHER" id="PTHR20902:SF0">
    <property type="entry name" value="TRAFFICKING PROTEIN PARTICLE COMPLEX SUBUNIT 5"/>
    <property type="match status" value="1"/>
</dbReference>
<dbReference type="InParanoid" id="A0A1D2V9G8"/>
<dbReference type="PIRSF" id="PIRSF017479">
    <property type="entry name" value="TRAPP_I_complex_Trs31"/>
    <property type="match status" value="1"/>
</dbReference>
<comment type="similarity">
    <text evidence="2 7">Belongs to the TRAPP small subunits family. BET3 subfamily.</text>
</comment>
<dbReference type="Proteomes" id="UP000095038">
    <property type="component" value="Unassembled WGS sequence"/>
</dbReference>
<dbReference type="InterPro" id="IPR016696">
    <property type="entry name" value="TRAPP-I_su5"/>
</dbReference>
<evidence type="ECO:0000256" key="6">
    <source>
        <dbReference type="ARBA" id="ARBA00023034"/>
    </source>
</evidence>
<dbReference type="GO" id="GO:1990072">
    <property type="term" value="C:TRAPPIII protein complex"/>
    <property type="evidence" value="ECO:0007669"/>
    <property type="project" value="EnsemblFungi"/>
</dbReference>
<evidence type="ECO:0000313" key="9">
    <source>
        <dbReference type="Proteomes" id="UP000095038"/>
    </source>
</evidence>
<organism evidence="8 9">
    <name type="scientific">Ascoidea rubescens DSM 1968</name>
    <dbReference type="NCBI Taxonomy" id="1344418"/>
    <lineage>
        <taxon>Eukaryota</taxon>
        <taxon>Fungi</taxon>
        <taxon>Dikarya</taxon>
        <taxon>Ascomycota</taxon>
        <taxon>Saccharomycotina</taxon>
        <taxon>Saccharomycetes</taxon>
        <taxon>Ascoideaceae</taxon>
        <taxon>Ascoidea</taxon>
    </lineage>
</organism>
<evidence type="ECO:0000256" key="5">
    <source>
        <dbReference type="ARBA" id="ARBA00022892"/>
    </source>
</evidence>
<dbReference type="InterPro" id="IPR007194">
    <property type="entry name" value="TRAPP_component"/>
</dbReference>
<keyword evidence="9" id="KW-1185">Reference proteome</keyword>
<dbReference type="SUPFAM" id="SSF111126">
    <property type="entry name" value="Ligand-binding domain in the NO signalling and Golgi transport"/>
    <property type="match status" value="1"/>
</dbReference>
<dbReference type="EMBL" id="KV454493">
    <property type="protein sequence ID" value="ODV58312.1"/>
    <property type="molecule type" value="Genomic_DNA"/>
</dbReference>
<dbReference type="Pfam" id="PF04051">
    <property type="entry name" value="TRAPP"/>
    <property type="match status" value="1"/>
</dbReference>
<accession>A0A1D2V9G8</accession>
<evidence type="ECO:0000313" key="8">
    <source>
        <dbReference type="EMBL" id="ODV58312.1"/>
    </source>
</evidence>
<sequence>MNLGKNSIYEKNLSRRNSEINISSLSFLFCEMVSYCHSNSKSISELENKLNILGYSIGAKILELNCYRENILTIKKQLKRELKIIEILQFIHTVIWKNLFSKMADELEKSQDIANEFMVIDNNPIISQFISVPRELKQLNCNAFVAGIVEGVLDAAYFQCTVTAHTVPRDGHPLRTVFLIKFDPAVIERENIRYGY</sequence>
<keyword evidence="4 7" id="KW-0256">Endoplasmic reticulum</keyword>
<evidence type="ECO:0000256" key="7">
    <source>
        <dbReference type="PIRNR" id="PIRNR017479"/>
    </source>
</evidence>
<dbReference type="GO" id="GO:0005085">
    <property type="term" value="F:guanyl-nucleotide exchange factor activity"/>
    <property type="evidence" value="ECO:0007669"/>
    <property type="project" value="EnsemblFungi"/>
</dbReference>
<dbReference type="STRING" id="1344418.A0A1D2V9G8"/>
<evidence type="ECO:0000256" key="2">
    <source>
        <dbReference type="ARBA" id="ARBA00006218"/>
    </source>
</evidence>
<dbReference type="OrthoDB" id="10254842at2759"/>
<dbReference type="GO" id="GO:0006888">
    <property type="term" value="P:endoplasmic reticulum to Golgi vesicle-mediated transport"/>
    <property type="evidence" value="ECO:0007669"/>
    <property type="project" value="EnsemblFungi"/>
</dbReference>
<dbReference type="Gene3D" id="3.30.1380.20">
    <property type="entry name" value="Trafficking protein particle complex subunit 3"/>
    <property type="match status" value="1"/>
</dbReference>
<comment type="subcellular location">
    <subcellularLocation>
        <location evidence="1">Endoplasmic reticulum</location>
    </subcellularLocation>
    <subcellularLocation>
        <location evidence="7">Golgi apparatus</location>
        <location evidence="7">cis-Golgi network</location>
    </subcellularLocation>
</comment>
<keyword evidence="6 7" id="KW-0333">Golgi apparatus</keyword>
<dbReference type="FunCoup" id="A0A1D2V9G8">
    <property type="interactions" value="373"/>
</dbReference>
<dbReference type="RefSeq" id="XP_020044619.1">
    <property type="nucleotide sequence ID" value="XM_020190945.1"/>
</dbReference>